<evidence type="ECO:0000313" key="1">
    <source>
        <dbReference type="EMBL" id="RYN80987.1"/>
    </source>
</evidence>
<sequence length="63" mass="7267">MQRQIQQIDTHYGWVLASDHALVDEVLRSRFGRTVDGRRWLKNAIENLKAAHLLLGDSARRAL</sequence>
<dbReference type="EMBL" id="PDXD01000003">
    <property type="protein sequence ID" value="RYN80987.1"/>
    <property type="molecule type" value="Genomic_DNA"/>
</dbReference>
<dbReference type="AlphaFoldDB" id="A0A4Q4NPM8"/>
<organism evidence="1 2">
    <name type="scientific">Alternaria alternata</name>
    <name type="common">Alternaria rot fungus</name>
    <name type="synonym">Torula alternata</name>
    <dbReference type="NCBI Taxonomy" id="5599"/>
    <lineage>
        <taxon>Eukaryota</taxon>
        <taxon>Fungi</taxon>
        <taxon>Dikarya</taxon>
        <taxon>Ascomycota</taxon>
        <taxon>Pezizomycotina</taxon>
        <taxon>Dothideomycetes</taxon>
        <taxon>Pleosporomycetidae</taxon>
        <taxon>Pleosporales</taxon>
        <taxon>Pleosporineae</taxon>
        <taxon>Pleosporaceae</taxon>
        <taxon>Alternaria</taxon>
        <taxon>Alternaria sect. Alternaria</taxon>
        <taxon>Alternaria alternata complex</taxon>
    </lineage>
</organism>
<proteinExistence type="predicted"/>
<reference evidence="2" key="1">
    <citation type="journal article" date="2019" name="bioRxiv">
        <title>Genomics, evolutionary history and diagnostics of the Alternaria alternata species group including apple and Asian pear pathotypes.</title>
        <authorList>
            <person name="Armitage A.D."/>
            <person name="Cockerton H.M."/>
            <person name="Sreenivasaprasad S."/>
            <person name="Woodhall J.W."/>
            <person name="Lane C.R."/>
            <person name="Harrison R.J."/>
            <person name="Clarkson J.P."/>
        </authorList>
    </citation>
    <scope>NUCLEOTIDE SEQUENCE [LARGE SCALE GENOMIC DNA]</scope>
    <source>
        <strain evidence="2">FERA 1177</strain>
    </source>
</reference>
<comment type="caution">
    <text evidence="1">The sequence shown here is derived from an EMBL/GenBank/DDBJ whole genome shotgun (WGS) entry which is preliminary data.</text>
</comment>
<evidence type="ECO:0000313" key="2">
    <source>
        <dbReference type="Proteomes" id="UP000291422"/>
    </source>
</evidence>
<protein>
    <submittedName>
        <fullName evidence="1">Uncharacterized protein</fullName>
    </submittedName>
</protein>
<name>A0A4Q4NPM8_ALTAL</name>
<gene>
    <name evidence="1" type="ORF">AA0117_g2745</name>
</gene>
<dbReference type="Proteomes" id="UP000291422">
    <property type="component" value="Unassembled WGS sequence"/>
</dbReference>
<accession>A0A4Q4NPM8</accession>